<sequence length="69" mass="7914">MDKVEFGLIGGGWRAEFFLRIAEALPERYAPDAAGGSRRRSCRYTNPALGPRQPIRNEKRPVRYEPLRP</sequence>
<evidence type="ECO:0000313" key="3">
    <source>
        <dbReference type="Proteomes" id="UP000029409"/>
    </source>
</evidence>
<name>A0A089IR83_PAEDU</name>
<evidence type="ECO:0000256" key="1">
    <source>
        <dbReference type="SAM" id="MobiDB-lite"/>
    </source>
</evidence>
<dbReference type="AlphaFoldDB" id="A0A089IR83"/>
<proteinExistence type="predicted"/>
<keyword evidence="3" id="KW-1185">Reference proteome</keyword>
<accession>A0A089IR83</accession>
<reference evidence="2 3" key="1">
    <citation type="submission" date="2014-08" db="EMBL/GenBank/DDBJ databases">
        <title>Comparative genomics of the Paenibacillus odorifer group.</title>
        <authorList>
            <person name="den Bakker H.C."/>
            <person name="Tsai Y.-C."/>
            <person name="Martin N."/>
            <person name="Korlach J."/>
            <person name="Wiedmann M."/>
        </authorList>
    </citation>
    <scope>NUCLEOTIDE SEQUENCE [LARGE SCALE GENOMIC DNA]</scope>
    <source>
        <strain evidence="2 3">DSM 1735</strain>
    </source>
</reference>
<dbReference type="EMBL" id="CP009288">
    <property type="protein sequence ID" value="AIQ11544.1"/>
    <property type="molecule type" value="Genomic_DNA"/>
</dbReference>
<dbReference type="RefSeq" id="WP_042205450.1">
    <property type="nucleotide sequence ID" value="NZ_CP009288.1"/>
</dbReference>
<feature type="compositionally biased region" description="Basic and acidic residues" evidence="1">
    <location>
        <begin position="55"/>
        <end position="69"/>
    </location>
</feature>
<organism evidence="2 3">
    <name type="scientific">Paenibacillus durus</name>
    <name type="common">Paenibacillus azotofixans</name>
    <dbReference type="NCBI Taxonomy" id="44251"/>
    <lineage>
        <taxon>Bacteria</taxon>
        <taxon>Bacillati</taxon>
        <taxon>Bacillota</taxon>
        <taxon>Bacilli</taxon>
        <taxon>Bacillales</taxon>
        <taxon>Paenibacillaceae</taxon>
        <taxon>Paenibacillus</taxon>
    </lineage>
</organism>
<feature type="region of interest" description="Disordered" evidence="1">
    <location>
        <begin position="30"/>
        <end position="69"/>
    </location>
</feature>
<gene>
    <name evidence="2" type="ORF">PDUR_05975</name>
</gene>
<evidence type="ECO:0000313" key="2">
    <source>
        <dbReference type="EMBL" id="AIQ11544.1"/>
    </source>
</evidence>
<dbReference type="KEGG" id="pdu:PDUR_05975"/>
<dbReference type="OrthoDB" id="9772350at2"/>
<dbReference type="Proteomes" id="UP000029409">
    <property type="component" value="Chromosome"/>
</dbReference>
<protein>
    <submittedName>
        <fullName evidence="2">Uncharacterized protein</fullName>
    </submittedName>
</protein>